<name>A0ABW2XDM8_9ACTN</name>
<dbReference type="Proteomes" id="UP001597063">
    <property type="component" value="Unassembled WGS sequence"/>
</dbReference>
<proteinExistence type="predicted"/>
<sequence length="171" mass="19289">MPRELYGLAEIAETLGLTRQAVTVWRKRRSWDMPEPDVELASGPVWHSDTIEPWLQTQRSRLSGGDDAPSAWAADVRRAARRLLRLLVLQLEEPARPNLIRQALQDVEDLHRHLANSTDDRRARLLALLEPAARLNSPEDQDELTRALIRTLPDLADILAAVQSTGERAAQ</sequence>
<dbReference type="EMBL" id="JBHTGP010000003">
    <property type="protein sequence ID" value="MFD0684561.1"/>
    <property type="molecule type" value="Genomic_DNA"/>
</dbReference>
<evidence type="ECO:0000313" key="1">
    <source>
        <dbReference type="EMBL" id="MFD0684561.1"/>
    </source>
</evidence>
<gene>
    <name evidence="1" type="ORF">ACFQZM_08645</name>
</gene>
<evidence type="ECO:0000313" key="2">
    <source>
        <dbReference type="Proteomes" id="UP001597063"/>
    </source>
</evidence>
<comment type="caution">
    <text evidence="1">The sequence shown here is derived from an EMBL/GenBank/DDBJ whole genome shotgun (WGS) entry which is preliminary data.</text>
</comment>
<accession>A0ABW2XDM8</accession>
<dbReference type="RefSeq" id="WP_131756584.1">
    <property type="nucleotide sequence ID" value="NZ_CAACUY010000018.1"/>
</dbReference>
<reference evidence="2" key="1">
    <citation type="journal article" date="2019" name="Int. J. Syst. Evol. Microbiol.">
        <title>The Global Catalogue of Microorganisms (GCM) 10K type strain sequencing project: providing services to taxonomists for standard genome sequencing and annotation.</title>
        <authorList>
            <consortium name="The Broad Institute Genomics Platform"/>
            <consortium name="The Broad Institute Genome Sequencing Center for Infectious Disease"/>
            <person name="Wu L."/>
            <person name="Ma J."/>
        </authorList>
    </citation>
    <scope>NUCLEOTIDE SEQUENCE [LARGE SCALE GENOMIC DNA]</scope>
    <source>
        <strain evidence="2">JCM 9371</strain>
    </source>
</reference>
<protein>
    <submittedName>
        <fullName evidence="1">Uncharacterized protein</fullName>
    </submittedName>
</protein>
<keyword evidence="2" id="KW-1185">Reference proteome</keyword>
<organism evidence="1 2">
    <name type="scientific">Actinomadura fibrosa</name>
    <dbReference type="NCBI Taxonomy" id="111802"/>
    <lineage>
        <taxon>Bacteria</taxon>
        <taxon>Bacillati</taxon>
        <taxon>Actinomycetota</taxon>
        <taxon>Actinomycetes</taxon>
        <taxon>Streptosporangiales</taxon>
        <taxon>Thermomonosporaceae</taxon>
        <taxon>Actinomadura</taxon>
    </lineage>
</organism>